<comment type="caution">
    <text evidence="8">The sequence shown here is derived from an EMBL/GenBank/DDBJ whole genome shotgun (WGS) entry which is preliminary data.</text>
</comment>
<evidence type="ECO:0000256" key="1">
    <source>
        <dbReference type="ARBA" id="ARBA00022679"/>
    </source>
</evidence>
<dbReference type="Gene3D" id="1.10.510.10">
    <property type="entry name" value="Transferase(Phosphotransferase) domain 1"/>
    <property type="match status" value="1"/>
</dbReference>
<protein>
    <submittedName>
        <fullName evidence="8">Serine/threonine protein kinase</fullName>
    </submittedName>
</protein>
<evidence type="ECO:0000256" key="4">
    <source>
        <dbReference type="ARBA" id="ARBA00022840"/>
    </source>
</evidence>
<dbReference type="SUPFAM" id="SSF56112">
    <property type="entry name" value="Protein kinase-like (PK-like)"/>
    <property type="match status" value="1"/>
</dbReference>
<sequence length="488" mass="54010">MSHSFCPACLNTLPDLSVCPQCGWYPGMRFDARYLPPGTVVNPPYQVARVLGHGGFGITYLGWDINLQIKVAIKEYMPREFAGRDPKTGQVSANSGEAEIQFSAGLNRFLDEARILAKFQQHPGIVSVLSFFPAFGTGYMVMEYVEGRTLKAYLDRRGRLNWTQTLEIFMQIMDALRAVHKAGMLHRDIAPDNIYLCGDGRVKLLDFGAAQACLADHGQPGGPRTVLVKSGFAPEEQYGDDSRQGPWTDVHSLAASMYFCLTGQAPPDALERLRHDQLKPLADFGVTIPPRAEQILRDALAVNALQRPQSIEALQKRFIDLQPEPQPARPVNANEVKAIRQADAQPVPADAGRPGGSNGRRWLLLAAAAFFFVLVLFSRKHNTPASGEFDTLSTTPANPPSESVMPALGDPPDDTERVQQRMRELQAAEALKQQQDAALQRFEERRRQETAASAPAAEKAKPLHLEHMRSLCAEWGATMECQELRKNQ</sequence>
<evidence type="ECO:0000256" key="3">
    <source>
        <dbReference type="ARBA" id="ARBA00022777"/>
    </source>
</evidence>
<feature type="region of interest" description="Disordered" evidence="6">
    <location>
        <begin position="385"/>
        <end position="416"/>
    </location>
</feature>
<organism evidence="8 9">
    <name type="scientific">Methylomonas rivi</name>
    <dbReference type="NCBI Taxonomy" id="2952226"/>
    <lineage>
        <taxon>Bacteria</taxon>
        <taxon>Pseudomonadati</taxon>
        <taxon>Pseudomonadota</taxon>
        <taxon>Gammaproteobacteria</taxon>
        <taxon>Methylococcales</taxon>
        <taxon>Methylococcaceae</taxon>
        <taxon>Methylomonas</taxon>
    </lineage>
</organism>
<dbReference type="Proteomes" id="UP001524586">
    <property type="component" value="Unassembled WGS sequence"/>
</dbReference>
<feature type="binding site" evidence="5">
    <location>
        <position position="74"/>
    </location>
    <ligand>
        <name>ATP</name>
        <dbReference type="ChEBI" id="CHEBI:30616"/>
    </ligand>
</feature>
<evidence type="ECO:0000313" key="8">
    <source>
        <dbReference type="EMBL" id="MCQ8130097.1"/>
    </source>
</evidence>
<dbReference type="InterPro" id="IPR008266">
    <property type="entry name" value="Tyr_kinase_AS"/>
</dbReference>
<dbReference type="PANTHER" id="PTHR43289">
    <property type="entry name" value="MITOGEN-ACTIVATED PROTEIN KINASE KINASE KINASE 20-RELATED"/>
    <property type="match status" value="1"/>
</dbReference>
<keyword evidence="2 5" id="KW-0547">Nucleotide-binding</keyword>
<dbReference type="EMBL" id="JANIBK010000124">
    <property type="protein sequence ID" value="MCQ8130097.1"/>
    <property type="molecule type" value="Genomic_DNA"/>
</dbReference>
<dbReference type="Pfam" id="PF00069">
    <property type="entry name" value="Pkinase"/>
    <property type="match status" value="1"/>
</dbReference>
<dbReference type="InterPro" id="IPR000719">
    <property type="entry name" value="Prot_kinase_dom"/>
</dbReference>
<evidence type="ECO:0000256" key="6">
    <source>
        <dbReference type="SAM" id="MobiDB-lite"/>
    </source>
</evidence>
<keyword evidence="9" id="KW-1185">Reference proteome</keyword>
<dbReference type="Gene3D" id="3.30.200.20">
    <property type="entry name" value="Phosphorylase Kinase, domain 1"/>
    <property type="match status" value="1"/>
</dbReference>
<feature type="domain" description="Protein kinase" evidence="7">
    <location>
        <begin position="45"/>
        <end position="319"/>
    </location>
</feature>
<reference evidence="8 9" key="1">
    <citation type="submission" date="2022-07" db="EMBL/GenBank/DDBJ databases">
        <title>Methylomonas rivi sp. nov., Methylomonas rosea sp. nov., Methylomonas aureus sp. nov. and Methylomonas subterranea sp. nov., four novel methanotrophs isolated from a freshwater creek and the deep terrestrial subsurface.</title>
        <authorList>
            <person name="Abin C."/>
            <person name="Sankaranarayanan K."/>
            <person name="Garner C."/>
            <person name="Sindelar R."/>
            <person name="Kotary K."/>
            <person name="Garner R."/>
            <person name="Barclay S."/>
            <person name="Lawson P."/>
            <person name="Krumholz L."/>
        </authorList>
    </citation>
    <scope>NUCLEOTIDE SEQUENCE [LARGE SCALE GENOMIC DNA]</scope>
    <source>
        <strain evidence="8 9">WSC-6</strain>
    </source>
</reference>
<dbReference type="InterPro" id="IPR017441">
    <property type="entry name" value="Protein_kinase_ATP_BS"/>
</dbReference>
<dbReference type="PROSITE" id="PS50011">
    <property type="entry name" value="PROTEIN_KINASE_DOM"/>
    <property type="match status" value="1"/>
</dbReference>
<dbReference type="PROSITE" id="PS00109">
    <property type="entry name" value="PROTEIN_KINASE_TYR"/>
    <property type="match status" value="1"/>
</dbReference>
<keyword evidence="3 8" id="KW-0418">Kinase</keyword>
<dbReference type="SMART" id="SM00219">
    <property type="entry name" value="TyrKc"/>
    <property type="match status" value="1"/>
</dbReference>
<evidence type="ECO:0000256" key="5">
    <source>
        <dbReference type="PROSITE-ProRule" id="PRU10141"/>
    </source>
</evidence>
<dbReference type="InterPro" id="IPR011009">
    <property type="entry name" value="Kinase-like_dom_sf"/>
</dbReference>
<evidence type="ECO:0000259" key="7">
    <source>
        <dbReference type="PROSITE" id="PS50011"/>
    </source>
</evidence>
<dbReference type="PANTHER" id="PTHR43289:SF6">
    <property type="entry name" value="SERINE_THREONINE-PROTEIN KINASE NEKL-3"/>
    <property type="match status" value="1"/>
</dbReference>
<dbReference type="InterPro" id="IPR020635">
    <property type="entry name" value="Tyr_kinase_cat_dom"/>
</dbReference>
<feature type="region of interest" description="Disordered" evidence="6">
    <location>
        <begin position="437"/>
        <end position="461"/>
    </location>
</feature>
<gene>
    <name evidence="8" type="ORF">NP596_16685</name>
</gene>
<keyword evidence="1" id="KW-0808">Transferase</keyword>
<accession>A0ABT1U8B6</accession>
<keyword evidence="8" id="KW-0723">Serine/threonine-protein kinase</keyword>
<keyword evidence="4 5" id="KW-0067">ATP-binding</keyword>
<proteinExistence type="predicted"/>
<dbReference type="CDD" id="cd14014">
    <property type="entry name" value="STKc_PknB_like"/>
    <property type="match status" value="1"/>
</dbReference>
<evidence type="ECO:0000313" key="9">
    <source>
        <dbReference type="Proteomes" id="UP001524586"/>
    </source>
</evidence>
<dbReference type="GO" id="GO:0004674">
    <property type="term" value="F:protein serine/threonine kinase activity"/>
    <property type="evidence" value="ECO:0007669"/>
    <property type="project" value="UniProtKB-KW"/>
</dbReference>
<dbReference type="PROSITE" id="PS00107">
    <property type="entry name" value="PROTEIN_KINASE_ATP"/>
    <property type="match status" value="1"/>
</dbReference>
<evidence type="ECO:0000256" key="2">
    <source>
        <dbReference type="ARBA" id="ARBA00022741"/>
    </source>
</evidence>
<dbReference type="RefSeq" id="WP_256616523.1">
    <property type="nucleotide sequence ID" value="NZ_JANIBK010000124.1"/>
</dbReference>
<name>A0ABT1U8B6_9GAMM</name>